<proteinExistence type="predicted"/>
<gene>
    <name evidence="1" type="ORF">GH810_02800</name>
</gene>
<organism evidence="1 2">
    <name type="scientific">Acetobacterium paludosum</name>
    <dbReference type="NCBI Taxonomy" id="52693"/>
    <lineage>
        <taxon>Bacteria</taxon>
        <taxon>Bacillati</taxon>
        <taxon>Bacillota</taxon>
        <taxon>Clostridia</taxon>
        <taxon>Eubacteriales</taxon>
        <taxon>Eubacteriaceae</taxon>
        <taxon>Acetobacterium</taxon>
    </lineage>
</organism>
<dbReference type="AlphaFoldDB" id="A0A923KVQ0"/>
<reference evidence="1" key="2">
    <citation type="submission" date="2020-10" db="EMBL/GenBank/DDBJ databases">
        <title>Comparative genomics of the Acetobacterium genus.</title>
        <authorList>
            <person name="Marshall C."/>
            <person name="May H."/>
            <person name="Norman S."/>
        </authorList>
    </citation>
    <scope>NUCLEOTIDE SEQUENCE</scope>
    <source>
        <strain evidence="1">DER-2019</strain>
    </source>
</reference>
<evidence type="ECO:0000313" key="2">
    <source>
        <dbReference type="Proteomes" id="UP000616595"/>
    </source>
</evidence>
<dbReference type="Proteomes" id="UP000616595">
    <property type="component" value="Unassembled WGS sequence"/>
</dbReference>
<comment type="caution">
    <text evidence="1">The sequence shown here is derived from an EMBL/GenBank/DDBJ whole genome shotgun (WGS) entry which is preliminary data.</text>
</comment>
<keyword evidence="2" id="KW-1185">Reference proteome</keyword>
<dbReference type="RefSeq" id="WP_148566419.1">
    <property type="nucleotide sequence ID" value="NZ_RXYA01000004.1"/>
</dbReference>
<protein>
    <submittedName>
        <fullName evidence="1">Uncharacterized protein</fullName>
    </submittedName>
</protein>
<sequence length="81" mass="9426">MENSSLMVLWNNALTKPLNETEERKRANEKFVNLLDEVRKIDQRLMFEIEEAISELENIEMYNAFDLGFQEAVGLLMGCAK</sequence>
<reference evidence="1" key="1">
    <citation type="submission" date="2019-10" db="EMBL/GenBank/DDBJ databases">
        <authorList>
            <person name="Ross D.E."/>
            <person name="Gulliver D."/>
        </authorList>
    </citation>
    <scope>NUCLEOTIDE SEQUENCE</scope>
    <source>
        <strain evidence="1">DER-2019</strain>
    </source>
</reference>
<accession>A0A923KVQ0</accession>
<dbReference type="EMBL" id="WJBD01000002">
    <property type="protein sequence ID" value="MBC3887238.1"/>
    <property type="molecule type" value="Genomic_DNA"/>
</dbReference>
<evidence type="ECO:0000313" key="1">
    <source>
        <dbReference type="EMBL" id="MBC3887238.1"/>
    </source>
</evidence>
<name>A0A923KVQ0_9FIRM</name>